<dbReference type="InterPro" id="IPR050739">
    <property type="entry name" value="MFP"/>
</dbReference>
<evidence type="ECO:0000256" key="8">
    <source>
        <dbReference type="ARBA" id="ARBA00023136"/>
    </source>
</evidence>
<evidence type="ECO:0000313" key="12">
    <source>
        <dbReference type="EMBL" id="CAA0085464.1"/>
    </source>
</evidence>
<evidence type="ECO:0000256" key="1">
    <source>
        <dbReference type="ARBA" id="ARBA00004377"/>
    </source>
</evidence>
<dbReference type="NCBIfam" id="TIGR01843">
    <property type="entry name" value="type_I_hlyD"/>
    <property type="match status" value="1"/>
</dbReference>
<proteinExistence type="inferred from homology"/>
<keyword evidence="13" id="KW-1185">Reference proteome</keyword>
<dbReference type="InterPro" id="IPR010129">
    <property type="entry name" value="T1SS_HlyD"/>
</dbReference>
<dbReference type="AlphaFoldDB" id="A0A5S9N6N6"/>
<keyword evidence="6 9" id="KW-0812">Transmembrane</keyword>
<dbReference type="InterPro" id="IPR058982">
    <property type="entry name" value="Beta-barrel_AprE"/>
</dbReference>
<evidence type="ECO:0000256" key="6">
    <source>
        <dbReference type="ARBA" id="ARBA00022692"/>
    </source>
</evidence>
<gene>
    <name evidence="12" type="primary">ltxD</name>
    <name evidence="12" type="ORF">OPDIPICF_00822</name>
</gene>
<accession>A0A5S9N6N6</accession>
<dbReference type="GO" id="GO:0015031">
    <property type="term" value="P:protein transport"/>
    <property type="evidence" value="ECO:0007669"/>
    <property type="project" value="InterPro"/>
</dbReference>
<evidence type="ECO:0000256" key="7">
    <source>
        <dbReference type="ARBA" id="ARBA00022989"/>
    </source>
</evidence>
<feature type="transmembrane region" description="Helical" evidence="9">
    <location>
        <begin position="50"/>
        <end position="68"/>
    </location>
</feature>
<evidence type="ECO:0000256" key="5">
    <source>
        <dbReference type="ARBA" id="ARBA00022519"/>
    </source>
</evidence>
<dbReference type="PANTHER" id="PTHR30386">
    <property type="entry name" value="MEMBRANE FUSION SUBUNIT OF EMRAB-TOLC MULTIDRUG EFFLUX PUMP"/>
    <property type="match status" value="1"/>
</dbReference>
<keyword evidence="4 9" id="KW-1003">Cell membrane</keyword>
<keyword evidence="8 9" id="KW-0472">Membrane</keyword>
<dbReference type="PRINTS" id="PR01490">
    <property type="entry name" value="RTXTOXIND"/>
</dbReference>
<dbReference type="PANTHER" id="PTHR30386:SF27">
    <property type="entry name" value="MEMBRANE FUSION PROTEIN (MFP) FAMILY PROTEIN"/>
    <property type="match status" value="1"/>
</dbReference>
<dbReference type="InterPro" id="IPR058625">
    <property type="entry name" value="MdtA-like_BSH"/>
</dbReference>
<organism evidence="12 13">
    <name type="scientific">BD1-7 clade bacterium</name>
    <dbReference type="NCBI Taxonomy" id="2029982"/>
    <lineage>
        <taxon>Bacteria</taxon>
        <taxon>Pseudomonadati</taxon>
        <taxon>Pseudomonadota</taxon>
        <taxon>Gammaproteobacteria</taxon>
        <taxon>Cellvibrionales</taxon>
        <taxon>Spongiibacteraceae</taxon>
        <taxon>BD1-7 clade</taxon>
    </lineage>
</organism>
<evidence type="ECO:0000259" key="11">
    <source>
        <dbReference type="Pfam" id="PF26002"/>
    </source>
</evidence>
<keyword evidence="7 9" id="KW-1133">Transmembrane helix</keyword>
<evidence type="ECO:0000256" key="4">
    <source>
        <dbReference type="ARBA" id="ARBA00022475"/>
    </source>
</evidence>
<evidence type="ECO:0000259" key="10">
    <source>
        <dbReference type="Pfam" id="PF25917"/>
    </source>
</evidence>
<dbReference type="Pfam" id="PF26002">
    <property type="entry name" value="Beta-barrel_AprE"/>
    <property type="match status" value="1"/>
</dbReference>
<comment type="subcellular location">
    <subcellularLocation>
        <location evidence="1 9">Cell inner membrane</location>
        <topology evidence="1 9">Single-pass membrane protein</topology>
    </subcellularLocation>
</comment>
<feature type="domain" description="Multidrug resistance protein MdtA-like barrel-sandwich hybrid" evidence="10">
    <location>
        <begin position="89"/>
        <end position="345"/>
    </location>
</feature>
<dbReference type="SUPFAM" id="SSF111369">
    <property type="entry name" value="HlyD-like secretion proteins"/>
    <property type="match status" value="1"/>
</dbReference>
<comment type="similarity">
    <text evidence="2 9">Belongs to the membrane fusion protein (MFP) (TC 8.A.1) family.</text>
</comment>
<evidence type="ECO:0000256" key="9">
    <source>
        <dbReference type="RuleBase" id="RU365093"/>
    </source>
</evidence>
<protein>
    <recommendedName>
        <fullName evidence="9">Membrane fusion protein (MFP) family protein</fullName>
    </recommendedName>
</protein>
<dbReference type="Gene3D" id="2.40.50.100">
    <property type="match status" value="1"/>
</dbReference>
<dbReference type="GO" id="GO:0005886">
    <property type="term" value="C:plasma membrane"/>
    <property type="evidence" value="ECO:0007669"/>
    <property type="project" value="UniProtKB-SubCell"/>
</dbReference>
<sequence length="463" mass="51734">MLDGLRKHLGVAVEAWKSVSAEKNEPTINPEFLPAALEIAESPASKGSRYFMWAIIAIFTCVIGWAFLGKVDVVVVAPGKLIPEGRVKTIQASSEGIVEQIFVHNGDHVNKGDVLFELNNIESESSVDQAQARLLASDIDQHHWSSIFTYIDTGEMKITYPDNASDQQRKNLENQINGDITSHQYKIEHLKKQAIESQSEKAVIESQLAQTMKSLPILKQKLDIYESLKAKGVSTDIDYYDIKRQYVSQSEEVKVQHSQINKAIAAHDAVQTEVLQTQADFRSHVLDMLNKASNEALVRQEDLVKASERDHEHHIRAPVSGTVEQSQLTTIGGVVKGAEPLMVIVPDNVDLVFEGKIRNQDIGYIKHKQEVEIKLNAFPYTRFGVINGTLDAVSHDAVEDKKEGLVFTSLSHLTRQTMPINGTDVRLTPGMDGTIEIKTGKRRIIEYFLSPLLEVSDESFKER</sequence>
<dbReference type="Gene3D" id="2.40.30.170">
    <property type="match status" value="1"/>
</dbReference>
<evidence type="ECO:0000313" key="13">
    <source>
        <dbReference type="Proteomes" id="UP000441399"/>
    </source>
</evidence>
<dbReference type="Proteomes" id="UP000441399">
    <property type="component" value="Unassembled WGS sequence"/>
</dbReference>
<evidence type="ECO:0000256" key="3">
    <source>
        <dbReference type="ARBA" id="ARBA00022448"/>
    </source>
</evidence>
<feature type="domain" description="AprE-like beta-barrel" evidence="11">
    <location>
        <begin position="351"/>
        <end position="440"/>
    </location>
</feature>
<keyword evidence="3 9" id="KW-0813">Transport</keyword>
<dbReference type="OrthoDB" id="9775513at2"/>
<evidence type="ECO:0000256" key="2">
    <source>
        <dbReference type="ARBA" id="ARBA00009477"/>
    </source>
</evidence>
<name>A0A5S9N6N6_9GAMM</name>
<reference evidence="12 13" key="1">
    <citation type="submission" date="2019-11" db="EMBL/GenBank/DDBJ databases">
        <authorList>
            <person name="Holert J."/>
        </authorList>
    </citation>
    <scope>NUCLEOTIDE SEQUENCE [LARGE SCALE GENOMIC DNA]</scope>
    <source>
        <strain evidence="12">SB11_3</strain>
    </source>
</reference>
<dbReference type="EMBL" id="CACSIO010000001">
    <property type="protein sequence ID" value="CAA0085464.1"/>
    <property type="molecule type" value="Genomic_DNA"/>
</dbReference>
<keyword evidence="5 9" id="KW-0997">Cell inner membrane</keyword>
<dbReference type="Pfam" id="PF25917">
    <property type="entry name" value="BSH_RND"/>
    <property type="match status" value="1"/>
</dbReference>